<gene>
    <name evidence="1" type="ORF">G7058_08045</name>
</gene>
<organism evidence="1 2">
    <name type="scientific">Jeotgalibaca porci</name>
    <dbReference type="NCBI Taxonomy" id="1868793"/>
    <lineage>
        <taxon>Bacteria</taxon>
        <taxon>Bacillati</taxon>
        <taxon>Bacillota</taxon>
        <taxon>Bacilli</taxon>
        <taxon>Lactobacillales</taxon>
        <taxon>Carnobacteriaceae</taxon>
        <taxon>Jeotgalibaca</taxon>
    </lineage>
</organism>
<keyword evidence="2" id="KW-1185">Reference proteome</keyword>
<accession>A0A6G7WI93</accession>
<dbReference type="GeneID" id="94553231"/>
<sequence>MSKIDLIKLYNQGIVKKGVHNLNVPIKKFNGESYSGETYMIPLEYLYYNDQNGRIGVALSEYESTNGRIIPGHNEEYNLAIQNMIINDGENSTKKEMEKLKRDMHVKGQQEAGYVLKDGRVIDGNRRFTAKRLLQQDADITGDQYFEAVILNDLSFKNHDDQKKIKSLELQIQFGKLGKVDYHAIDRAIDAYKTVKVNNIMTAKEYSEYAGFGSTNEVNKRILEAELIVRFLEFSNADPENYALAKQLELDGPIQDLIPQYKKFKGQDNETQLLDSIFTKILQIRITKEDYKKSYREIVKNVVGTKKESNFIEEMEDVTDLIVDALDSSEPIKSNIELTSVLASNKSISTALSEVQDITGKFSESVKNHKERTMPITLMTRAINSLSSIDISVIPHLESKDKYQLLNKLEELKFYIDAIKSAGE</sequence>
<proteinExistence type="predicted"/>
<evidence type="ECO:0000313" key="2">
    <source>
        <dbReference type="Proteomes" id="UP000501830"/>
    </source>
</evidence>
<evidence type="ECO:0000313" key="1">
    <source>
        <dbReference type="EMBL" id="QIK51980.1"/>
    </source>
</evidence>
<dbReference type="EMBL" id="CP049889">
    <property type="protein sequence ID" value="QIK51980.1"/>
    <property type="molecule type" value="Genomic_DNA"/>
</dbReference>
<name>A0A6G7WI93_9LACT</name>
<protein>
    <submittedName>
        <fullName evidence="1">RNA polymerase subunit sigma-70</fullName>
    </submittedName>
</protein>
<dbReference type="AlphaFoldDB" id="A0A6G7WI93"/>
<dbReference type="RefSeq" id="WP_166063042.1">
    <property type="nucleotide sequence ID" value="NZ_CP049889.1"/>
</dbReference>
<dbReference type="Proteomes" id="UP000501830">
    <property type="component" value="Chromosome"/>
</dbReference>
<reference evidence="1 2" key="1">
    <citation type="journal article" date="2017" name="Int. J. Syst. Evol. Microbiol.">
        <title>Jeotgalibaca porci sp. nov. and Jeotgalibaca arthritidis sp. nov., isolated from pigs, and emended description of the genus Jeotgalibaca.</title>
        <authorList>
            <person name="Zamora L."/>
            <person name="Perez-Sancho M."/>
            <person name="Dominguez L."/>
            <person name="Fernandez-Garayzabal J.F."/>
            <person name="Vela A.I."/>
        </authorList>
    </citation>
    <scope>NUCLEOTIDE SEQUENCE [LARGE SCALE GENOMIC DNA]</scope>
    <source>
        <strain evidence="1 2">CCUG 69148</strain>
    </source>
</reference>
<dbReference type="KEGG" id="jpo:G7058_08045"/>